<evidence type="ECO:0000313" key="3">
    <source>
        <dbReference type="Proteomes" id="UP001634394"/>
    </source>
</evidence>
<feature type="region of interest" description="Disordered" evidence="1">
    <location>
        <begin position="94"/>
        <end position="144"/>
    </location>
</feature>
<evidence type="ECO:0000313" key="2">
    <source>
        <dbReference type="EMBL" id="KAL3875898.1"/>
    </source>
</evidence>
<dbReference type="EMBL" id="JBJQND010000005">
    <property type="protein sequence ID" value="KAL3875898.1"/>
    <property type="molecule type" value="Genomic_DNA"/>
</dbReference>
<comment type="caution">
    <text evidence="2">The sequence shown here is derived from an EMBL/GenBank/DDBJ whole genome shotgun (WGS) entry which is preliminary data.</text>
</comment>
<sequence>MYGMEKLTSVCGLGCKMFWPWQEDSERQYGFIQKEDMEDMMEGEVQDDEEGREASARTPIVVEPPKPVWSDMEISAPIVKNRQLAPIVKKKPIRAESSETLTVSPKLENGNVSKPLGKAKSDKDISKSQSKKEMKEMVQMVSVV</sequence>
<feature type="compositionally biased region" description="Basic and acidic residues" evidence="1">
    <location>
        <begin position="119"/>
        <end position="136"/>
    </location>
</feature>
<keyword evidence="3" id="KW-1185">Reference proteome</keyword>
<reference evidence="2 3" key="1">
    <citation type="submission" date="2024-11" db="EMBL/GenBank/DDBJ databases">
        <title>Chromosome-level genome assembly of the freshwater bivalve Anodonta woodiana.</title>
        <authorList>
            <person name="Chen X."/>
        </authorList>
    </citation>
    <scope>NUCLEOTIDE SEQUENCE [LARGE SCALE GENOMIC DNA]</scope>
    <source>
        <strain evidence="2">MN2024</strain>
        <tissue evidence="2">Gills</tissue>
    </source>
</reference>
<organism evidence="2 3">
    <name type="scientific">Sinanodonta woodiana</name>
    <name type="common">Chinese pond mussel</name>
    <name type="synonym">Anodonta woodiana</name>
    <dbReference type="NCBI Taxonomy" id="1069815"/>
    <lineage>
        <taxon>Eukaryota</taxon>
        <taxon>Metazoa</taxon>
        <taxon>Spiralia</taxon>
        <taxon>Lophotrochozoa</taxon>
        <taxon>Mollusca</taxon>
        <taxon>Bivalvia</taxon>
        <taxon>Autobranchia</taxon>
        <taxon>Heteroconchia</taxon>
        <taxon>Palaeoheterodonta</taxon>
        <taxon>Unionida</taxon>
        <taxon>Unionoidea</taxon>
        <taxon>Unionidae</taxon>
        <taxon>Unioninae</taxon>
        <taxon>Sinanodonta</taxon>
    </lineage>
</organism>
<proteinExistence type="predicted"/>
<dbReference type="AlphaFoldDB" id="A0ABD3WRM7"/>
<evidence type="ECO:0000256" key="1">
    <source>
        <dbReference type="SAM" id="MobiDB-lite"/>
    </source>
</evidence>
<dbReference type="Proteomes" id="UP001634394">
    <property type="component" value="Unassembled WGS sequence"/>
</dbReference>
<protein>
    <submittedName>
        <fullName evidence="2">Uncharacterized protein</fullName>
    </submittedName>
</protein>
<accession>A0ABD3WRM7</accession>
<name>A0ABD3WRM7_SINWO</name>
<gene>
    <name evidence="2" type="ORF">ACJMK2_033803</name>
</gene>